<protein>
    <submittedName>
        <fullName evidence="2">Ricin-type beta-trefoil lectin domain protein</fullName>
    </submittedName>
</protein>
<proteinExistence type="predicted"/>
<reference evidence="3" key="1">
    <citation type="journal article" date="2019" name="Int. J. Syst. Evol. Microbiol.">
        <title>The Global Catalogue of Microorganisms (GCM) 10K type strain sequencing project: providing services to taxonomists for standard genome sequencing and annotation.</title>
        <authorList>
            <consortium name="The Broad Institute Genomics Platform"/>
            <consortium name="The Broad Institute Genome Sequencing Center for Infectious Disease"/>
            <person name="Wu L."/>
            <person name="Ma J."/>
        </authorList>
    </citation>
    <scope>NUCLEOTIDE SEQUENCE [LARGE SCALE GENOMIC DNA]</scope>
    <source>
        <strain evidence="3">JCM 17695</strain>
    </source>
</reference>
<evidence type="ECO:0000313" key="3">
    <source>
        <dbReference type="Proteomes" id="UP001596512"/>
    </source>
</evidence>
<feature type="domain" description="Ricin B lectin" evidence="1">
    <location>
        <begin position="3"/>
        <end position="54"/>
    </location>
</feature>
<keyword evidence="3" id="KW-1185">Reference proteome</keyword>
<organism evidence="2 3">
    <name type="scientific">Actinokineospora soli</name>
    <dbReference type="NCBI Taxonomy" id="1048753"/>
    <lineage>
        <taxon>Bacteria</taxon>
        <taxon>Bacillati</taxon>
        <taxon>Actinomycetota</taxon>
        <taxon>Actinomycetes</taxon>
        <taxon>Pseudonocardiales</taxon>
        <taxon>Pseudonocardiaceae</taxon>
        <taxon>Actinokineospora</taxon>
    </lineage>
</organism>
<dbReference type="InterPro" id="IPR000772">
    <property type="entry name" value="Ricin_B_lectin"/>
</dbReference>
<dbReference type="Pfam" id="PF00652">
    <property type="entry name" value="Ricin_B_lectin"/>
    <property type="match status" value="1"/>
</dbReference>
<dbReference type="SUPFAM" id="SSF50370">
    <property type="entry name" value="Ricin B-like lectins"/>
    <property type="match status" value="1"/>
</dbReference>
<dbReference type="InterPro" id="IPR035992">
    <property type="entry name" value="Ricin_B-like_lectins"/>
</dbReference>
<comment type="caution">
    <text evidence="2">The sequence shown here is derived from an EMBL/GenBank/DDBJ whole genome shotgun (WGS) entry which is preliminary data.</text>
</comment>
<evidence type="ECO:0000313" key="2">
    <source>
        <dbReference type="EMBL" id="MFC7614505.1"/>
    </source>
</evidence>
<evidence type="ECO:0000259" key="1">
    <source>
        <dbReference type="Pfam" id="PF00652"/>
    </source>
</evidence>
<dbReference type="PROSITE" id="PS50231">
    <property type="entry name" value="RICIN_B_LECTIN"/>
    <property type="match status" value="1"/>
</dbReference>
<dbReference type="Proteomes" id="UP001596512">
    <property type="component" value="Unassembled WGS sequence"/>
</dbReference>
<dbReference type="EMBL" id="JBHTEY010000004">
    <property type="protein sequence ID" value="MFC7614505.1"/>
    <property type="molecule type" value="Genomic_DNA"/>
</dbReference>
<sequence>MGTCSTSSKWTKLPTGQLQHSDGRCLTTENDGTANGTKVILATCADTPTQRWSLG</sequence>
<accession>A0ABW2TL95</accession>
<name>A0ABW2TL95_9PSEU</name>
<dbReference type="Gene3D" id="2.80.10.50">
    <property type="match status" value="1"/>
</dbReference>
<gene>
    <name evidence="2" type="ORF">ACFQV2_14210</name>
</gene>